<sequence length="257" mass="29320">MLIVLSPAKTLDYDTPATTSRRTLPAFLDDSRVLVERMREFDPPALAELMSVSDTLAALNVARFAQWELPLEPGRAKQAVLAFAGDVYDGLDAKSLDRKALDWTQKHVRILSGLYGLLRPFDLMLPYRLEMGTRVTNPRGRDLYAFWGERLAQVLSRELDRHAQPVLVNLASDEYFKAVARKALRHPVVQPVFQERRGGAWKIVSFSAKRARGAMTRFAIDERVDDPEGLKAFDRDGYRFDAEASDETRWYFRREAA</sequence>
<dbReference type="PANTHER" id="PTHR30283">
    <property type="entry name" value="PEROXIDE STRESS RESPONSE PROTEIN YAAA"/>
    <property type="match status" value="1"/>
</dbReference>
<dbReference type="HAMAP" id="MF_00652">
    <property type="entry name" value="UPF0246"/>
    <property type="match status" value="1"/>
</dbReference>
<comment type="caution">
    <text evidence="2">The sequence shown here is derived from an EMBL/GenBank/DDBJ whole genome shotgun (WGS) entry which is preliminary data.</text>
</comment>
<evidence type="ECO:0000256" key="1">
    <source>
        <dbReference type="HAMAP-Rule" id="MF_00652"/>
    </source>
</evidence>
<evidence type="ECO:0000313" key="2">
    <source>
        <dbReference type="EMBL" id="TXL63754.1"/>
    </source>
</evidence>
<comment type="similarity">
    <text evidence="1">Belongs to the UPF0246 family.</text>
</comment>
<dbReference type="Pfam" id="PF03883">
    <property type="entry name" value="H2O2_YaaD"/>
    <property type="match status" value="1"/>
</dbReference>
<name>A0A5C8NPP6_9BURK</name>
<keyword evidence="3" id="KW-1185">Reference proteome</keyword>
<dbReference type="AlphaFoldDB" id="A0A5C8NPP6"/>
<dbReference type="OrthoDB" id="9777133at2"/>
<reference evidence="2 3" key="1">
    <citation type="submission" date="2019-06" db="EMBL/GenBank/DDBJ databases">
        <title>Quisquiliibacterium sp. nov., isolated from a maize field.</title>
        <authorList>
            <person name="Lin S.-Y."/>
            <person name="Tsai C.-F."/>
            <person name="Young C.-C."/>
        </authorList>
    </citation>
    <scope>NUCLEOTIDE SEQUENCE [LARGE SCALE GENOMIC DNA]</scope>
    <source>
        <strain evidence="2 3">CC-CFT501</strain>
    </source>
</reference>
<evidence type="ECO:0000313" key="3">
    <source>
        <dbReference type="Proteomes" id="UP000321548"/>
    </source>
</evidence>
<dbReference type="RefSeq" id="WP_147705448.1">
    <property type="nucleotide sequence ID" value="NZ_VDUY01000007.1"/>
</dbReference>
<dbReference type="GO" id="GO:0005829">
    <property type="term" value="C:cytosol"/>
    <property type="evidence" value="ECO:0007669"/>
    <property type="project" value="TreeGrafter"/>
</dbReference>
<accession>A0A5C8NPP6</accession>
<dbReference type="Proteomes" id="UP000321548">
    <property type="component" value="Unassembled WGS sequence"/>
</dbReference>
<dbReference type="EMBL" id="VDUY01000007">
    <property type="protein sequence ID" value="TXL63754.1"/>
    <property type="molecule type" value="Genomic_DNA"/>
</dbReference>
<proteinExistence type="inferred from homology"/>
<dbReference type="GO" id="GO:0033194">
    <property type="term" value="P:response to hydroperoxide"/>
    <property type="evidence" value="ECO:0007669"/>
    <property type="project" value="TreeGrafter"/>
</dbReference>
<organism evidence="2 3">
    <name type="scientific">Zeimonas arvi</name>
    <dbReference type="NCBI Taxonomy" id="2498847"/>
    <lineage>
        <taxon>Bacteria</taxon>
        <taxon>Pseudomonadati</taxon>
        <taxon>Pseudomonadota</taxon>
        <taxon>Betaproteobacteria</taxon>
        <taxon>Burkholderiales</taxon>
        <taxon>Burkholderiaceae</taxon>
        <taxon>Zeimonas</taxon>
    </lineage>
</organism>
<dbReference type="PANTHER" id="PTHR30283:SF4">
    <property type="entry name" value="PEROXIDE STRESS RESISTANCE PROTEIN YAAA"/>
    <property type="match status" value="1"/>
</dbReference>
<protein>
    <recommendedName>
        <fullName evidence="1">UPF0246 protein FHP08_15725</fullName>
    </recommendedName>
</protein>
<dbReference type="NCBIfam" id="NF002542">
    <property type="entry name" value="PRK02101.1-3"/>
    <property type="match status" value="1"/>
</dbReference>
<gene>
    <name evidence="2" type="primary">yaaA</name>
    <name evidence="2" type="ORF">FHP08_15725</name>
</gene>
<dbReference type="InterPro" id="IPR005583">
    <property type="entry name" value="YaaA"/>
</dbReference>